<gene>
    <name evidence="3" type="ORF">SAMN04487894_113120</name>
</gene>
<evidence type="ECO:0000256" key="1">
    <source>
        <dbReference type="SAM" id="SignalP"/>
    </source>
</evidence>
<dbReference type="AlphaFoldDB" id="A0A1G6XP10"/>
<dbReference type="GO" id="GO:0016853">
    <property type="term" value="F:isomerase activity"/>
    <property type="evidence" value="ECO:0007669"/>
    <property type="project" value="UniProtKB-KW"/>
</dbReference>
<sequence length="414" mass="47089">MKKIALACVLAGLCLYAAAQENTRALTIGDTVPNILFSHILNGNQRKIDLYHFKNKNVIIDLWSRHCTSCIGAFPKIEQYQKKHSDLLQFILANPHDIGFERDVIALLKSIKTRTGFYPSLPVALNDTLLNLYFPHTGVPHYIWINNRQQIVAITGLEEITEQNIDHFVRGDRLHLAVKDAPQFSKDLLSLVRDGVVKDADLLGFSMFTGYQPYTNLKTGFRKNDSTGSSSYCIINQPLRAILYRAYGNEINGMPLNRLINFPNQSQKYCYQVILPNTAKNSSVIVPYLKEDLWRTFHLKGVGKKETRECFIIKGIQNIISLSSSAHRALDLNKNSRKKYIKGYSLKEAVLFLDQLTIPLLDESGQGETLIDLNFPESLNPKDERQLIAWLISKGFVIEKEPRLLDVFEFSTIN</sequence>
<keyword evidence="3" id="KW-0413">Isomerase</keyword>
<name>A0A1G6XP10_NIADE</name>
<reference evidence="4" key="1">
    <citation type="submission" date="2016-10" db="EMBL/GenBank/DDBJ databases">
        <authorList>
            <person name="Varghese N."/>
            <person name="Submissions S."/>
        </authorList>
    </citation>
    <scope>NUCLEOTIDE SEQUENCE [LARGE SCALE GENOMIC DNA]</scope>
    <source>
        <strain evidence="4">DSM 25811 / CCM 8410 / LMG 26954 / E90</strain>
    </source>
</reference>
<dbReference type="RefSeq" id="WP_090391955.1">
    <property type="nucleotide sequence ID" value="NZ_FMZO01000013.1"/>
</dbReference>
<dbReference type="EMBL" id="FMZO01000013">
    <property type="protein sequence ID" value="SDD79107.1"/>
    <property type="molecule type" value="Genomic_DNA"/>
</dbReference>
<dbReference type="PROSITE" id="PS51352">
    <property type="entry name" value="THIOREDOXIN_2"/>
    <property type="match status" value="1"/>
</dbReference>
<dbReference type="Proteomes" id="UP000198757">
    <property type="component" value="Unassembled WGS sequence"/>
</dbReference>
<dbReference type="OrthoDB" id="793244at2"/>
<keyword evidence="4" id="KW-1185">Reference proteome</keyword>
<evidence type="ECO:0000313" key="3">
    <source>
        <dbReference type="EMBL" id="SDD79107.1"/>
    </source>
</evidence>
<feature type="signal peptide" evidence="1">
    <location>
        <begin position="1"/>
        <end position="19"/>
    </location>
</feature>
<feature type="domain" description="Thioredoxin" evidence="2">
    <location>
        <begin position="26"/>
        <end position="170"/>
    </location>
</feature>
<dbReference type="Gene3D" id="3.40.30.10">
    <property type="entry name" value="Glutaredoxin"/>
    <property type="match status" value="1"/>
</dbReference>
<dbReference type="InterPro" id="IPR013766">
    <property type="entry name" value="Thioredoxin_domain"/>
</dbReference>
<evidence type="ECO:0000259" key="2">
    <source>
        <dbReference type="PROSITE" id="PS51352"/>
    </source>
</evidence>
<evidence type="ECO:0000313" key="4">
    <source>
        <dbReference type="Proteomes" id="UP000198757"/>
    </source>
</evidence>
<accession>A0A1G6XP10</accession>
<dbReference type="STRING" id="1285928.SAMN04487894_113120"/>
<protein>
    <submittedName>
        <fullName evidence="3">Thiol-disulfide isomerase or thioredoxin</fullName>
    </submittedName>
</protein>
<dbReference type="SUPFAM" id="SSF52833">
    <property type="entry name" value="Thioredoxin-like"/>
    <property type="match status" value="1"/>
</dbReference>
<organism evidence="3 4">
    <name type="scientific">Niabella drilacis (strain DSM 25811 / CCM 8410 / CCUG 62505 / LMG 26954 / E90)</name>
    <dbReference type="NCBI Taxonomy" id="1285928"/>
    <lineage>
        <taxon>Bacteria</taxon>
        <taxon>Pseudomonadati</taxon>
        <taxon>Bacteroidota</taxon>
        <taxon>Chitinophagia</taxon>
        <taxon>Chitinophagales</taxon>
        <taxon>Chitinophagaceae</taxon>
        <taxon>Niabella</taxon>
    </lineage>
</organism>
<proteinExistence type="predicted"/>
<dbReference type="InterPro" id="IPR036249">
    <property type="entry name" value="Thioredoxin-like_sf"/>
</dbReference>
<feature type="chain" id="PRO_5011523176" evidence="1">
    <location>
        <begin position="20"/>
        <end position="414"/>
    </location>
</feature>
<keyword evidence="1" id="KW-0732">Signal</keyword>